<dbReference type="InterPro" id="IPR009057">
    <property type="entry name" value="Homeodomain-like_sf"/>
</dbReference>
<dbReference type="PROSITE" id="PS50977">
    <property type="entry name" value="HTH_TETR_2"/>
    <property type="match status" value="1"/>
</dbReference>
<dbReference type="PANTHER" id="PTHR30055">
    <property type="entry name" value="HTH-TYPE TRANSCRIPTIONAL REGULATOR RUTR"/>
    <property type="match status" value="1"/>
</dbReference>
<dbReference type="Gene3D" id="1.10.357.10">
    <property type="entry name" value="Tetracycline Repressor, domain 2"/>
    <property type="match status" value="1"/>
</dbReference>
<feature type="domain" description="HTH tetR-type" evidence="3">
    <location>
        <begin position="9"/>
        <end position="69"/>
    </location>
</feature>
<accession>A0A1Q8CYH4</accession>
<comment type="caution">
    <text evidence="4">The sequence shown here is derived from an EMBL/GenBank/DDBJ whole genome shotgun (WGS) entry which is preliminary data.</text>
</comment>
<feature type="DNA-binding region" description="H-T-H motif" evidence="2">
    <location>
        <begin position="32"/>
        <end position="51"/>
    </location>
</feature>
<sequence>MTATTARDNDTRTRLLETALTLFTRHGVEGTSLQMIADALGVTKAAVYYHFKTKDEITEAVAEPALRQLGALVQEARGLRRRGAQVDHVLAGLVELVVGHRALAAVFSSDPGVARALERTLKGEDDVKDCMTDLLCGPDADDESKVAAHVALAGIALAGGSPDLADLPDDELRRHLLAAGRRLLGRPRPRA</sequence>
<dbReference type="InterPro" id="IPR001647">
    <property type="entry name" value="HTH_TetR"/>
</dbReference>
<evidence type="ECO:0000313" key="5">
    <source>
        <dbReference type="Proteomes" id="UP000185596"/>
    </source>
</evidence>
<dbReference type="Proteomes" id="UP000185596">
    <property type="component" value="Unassembled WGS sequence"/>
</dbReference>
<dbReference type="GO" id="GO:0003700">
    <property type="term" value="F:DNA-binding transcription factor activity"/>
    <property type="evidence" value="ECO:0007669"/>
    <property type="project" value="TreeGrafter"/>
</dbReference>
<reference evidence="4 5" key="1">
    <citation type="submission" date="2016-12" db="EMBL/GenBank/DDBJ databases">
        <title>The draft genome sequence of Actinophytocola sp. 11-183.</title>
        <authorList>
            <person name="Wang W."/>
            <person name="Yuan L."/>
        </authorList>
    </citation>
    <scope>NUCLEOTIDE SEQUENCE [LARGE SCALE GENOMIC DNA]</scope>
    <source>
        <strain evidence="4 5">11-183</strain>
    </source>
</reference>
<protein>
    <submittedName>
        <fullName evidence="4">TetR family transcriptional regulator</fullName>
    </submittedName>
</protein>
<dbReference type="RefSeq" id="WP_075123430.1">
    <property type="nucleotide sequence ID" value="NZ_MSIE01000001.1"/>
</dbReference>
<proteinExistence type="predicted"/>
<keyword evidence="5" id="KW-1185">Reference proteome</keyword>
<dbReference type="InterPro" id="IPR050109">
    <property type="entry name" value="HTH-type_TetR-like_transc_reg"/>
</dbReference>
<dbReference type="GO" id="GO:0000976">
    <property type="term" value="F:transcription cis-regulatory region binding"/>
    <property type="evidence" value="ECO:0007669"/>
    <property type="project" value="TreeGrafter"/>
</dbReference>
<evidence type="ECO:0000256" key="2">
    <source>
        <dbReference type="PROSITE-ProRule" id="PRU00335"/>
    </source>
</evidence>
<dbReference type="PANTHER" id="PTHR30055:SF226">
    <property type="entry name" value="HTH-TYPE TRANSCRIPTIONAL REGULATOR PKSA"/>
    <property type="match status" value="1"/>
</dbReference>
<evidence type="ECO:0000259" key="3">
    <source>
        <dbReference type="PROSITE" id="PS50977"/>
    </source>
</evidence>
<gene>
    <name evidence="4" type="ORF">BU204_00245</name>
</gene>
<dbReference type="PROSITE" id="PS01081">
    <property type="entry name" value="HTH_TETR_1"/>
    <property type="match status" value="1"/>
</dbReference>
<dbReference type="PRINTS" id="PR00455">
    <property type="entry name" value="HTHTETR"/>
</dbReference>
<name>A0A1Q8CYH4_9PSEU</name>
<dbReference type="Pfam" id="PF00440">
    <property type="entry name" value="TetR_N"/>
    <property type="match status" value="1"/>
</dbReference>
<dbReference type="EMBL" id="MSIE01000001">
    <property type="protein sequence ID" value="OLF19396.1"/>
    <property type="molecule type" value="Genomic_DNA"/>
</dbReference>
<dbReference type="InterPro" id="IPR023772">
    <property type="entry name" value="DNA-bd_HTH_TetR-type_CS"/>
</dbReference>
<evidence type="ECO:0000256" key="1">
    <source>
        <dbReference type="ARBA" id="ARBA00023125"/>
    </source>
</evidence>
<dbReference type="AlphaFoldDB" id="A0A1Q8CYH4"/>
<organism evidence="4 5">
    <name type="scientific">Actinophytocola xanthii</name>
    <dbReference type="NCBI Taxonomy" id="1912961"/>
    <lineage>
        <taxon>Bacteria</taxon>
        <taxon>Bacillati</taxon>
        <taxon>Actinomycetota</taxon>
        <taxon>Actinomycetes</taxon>
        <taxon>Pseudonocardiales</taxon>
        <taxon>Pseudonocardiaceae</taxon>
    </lineage>
</organism>
<keyword evidence="1 2" id="KW-0238">DNA-binding</keyword>
<dbReference type="OrthoDB" id="3186364at2"/>
<evidence type="ECO:0000313" key="4">
    <source>
        <dbReference type="EMBL" id="OLF19396.1"/>
    </source>
</evidence>
<dbReference type="SUPFAM" id="SSF46689">
    <property type="entry name" value="Homeodomain-like"/>
    <property type="match status" value="1"/>
</dbReference>